<protein>
    <submittedName>
        <fullName evidence="1">Uncharacterized protein</fullName>
    </submittedName>
</protein>
<dbReference type="AlphaFoldDB" id="G0WHB9"/>
<accession>G0WHB9</accession>
<reference evidence="1 2" key="1">
    <citation type="journal article" date="2011" name="Proc. Natl. Acad. Sci. U.S.A.">
        <title>Evolutionary erosion of yeast sex chromosomes by mating-type switching accidents.</title>
        <authorList>
            <person name="Gordon J.L."/>
            <person name="Armisen D."/>
            <person name="Proux-Wera E."/>
            <person name="Oheigeartaigh S.S."/>
            <person name="Byrne K.P."/>
            <person name="Wolfe K.H."/>
        </authorList>
    </citation>
    <scope>NUCLEOTIDE SEQUENCE [LARGE SCALE GENOMIC DNA]</scope>
    <source>
        <strain evidence="2">ATCC 10597 / BCRC 20456 / CBS 421 / NBRC 0211 / NRRL Y-12639</strain>
    </source>
</reference>
<keyword evidence="2" id="KW-1185">Reference proteome</keyword>
<dbReference type="Proteomes" id="UP000000689">
    <property type="component" value="Chromosome 10"/>
</dbReference>
<name>G0WHB9_NAUDC</name>
<sequence length="230" mass="26527">MPLWNRPFDEKIPLAKVDKYIIAIEGKYPIVGLASFFHIENYLAVQEYGINVQKELVDLALKLGVFVFTNRATNDKSGENFYKERLKKVPKKKSEKEVSEPVKDQIKRTDGKLKVEPILERLLAKELEEYNTFVVENIEMMLMKLAPQANINFNKNAIPYVLTKQNGLCVKELSYIETLSILTEVSLEIVDEYPTLIYGSIFKVLPPHSLTMSSLFILSMDQRCRRSYPT</sequence>
<dbReference type="HOGENOM" id="CLU_1205059_0_0_1"/>
<dbReference type="OrthoDB" id="10604280at2759"/>
<organism evidence="1 2">
    <name type="scientific">Naumovozyma dairenensis (strain ATCC 10597 / BCRC 20456 / CBS 421 / NBRC 0211 / NRRL Y-12639)</name>
    <name type="common">Saccharomyces dairenensis</name>
    <dbReference type="NCBI Taxonomy" id="1071378"/>
    <lineage>
        <taxon>Eukaryota</taxon>
        <taxon>Fungi</taxon>
        <taxon>Dikarya</taxon>
        <taxon>Ascomycota</taxon>
        <taxon>Saccharomycotina</taxon>
        <taxon>Saccharomycetes</taxon>
        <taxon>Saccharomycetales</taxon>
        <taxon>Saccharomycetaceae</taxon>
        <taxon>Naumovozyma</taxon>
    </lineage>
</organism>
<dbReference type="EMBL" id="HE580276">
    <property type="protein sequence ID" value="CCD27197.1"/>
    <property type="molecule type" value="Genomic_DNA"/>
</dbReference>
<dbReference type="RefSeq" id="XP_003672440.1">
    <property type="nucleotide sequence ID" value="XM_003672392.1"/>
</dbReference>
<proteinExistence type="predicted"/>
<dbReference type="KEGG" id="ndi:NDAI_0J03050"/>
<evidence type="ECO:0000313" key="2">
    <source>
        <dbReference type="Proteomes" id="UP000000689"/>
    </source>
</evidence>
<evidence type="ECO:0000313" key="1">
    <source>
        <dbReference type="EMBL" id="CCD27197.1"/>
    </source>
</evidence>
<gene>
    <name evidence="1" type="primary">NDAI0J03050</name>
    <name evidence="1" type="ordered locus">NDAI_0J03050</name>
</gene>
<dbReference type="GeneID" id="11494612"/>